<name>A0A1M4MWF0_9RHOB</name>
<dbReference type="InterPro" id="IPR006380">
    <property type="entry name" value="SPP-like_dom"/>
</dbReference>
<gene>
    <name evidence="2" type="ORF">KARMA_0189</name>
</gene>
<dbReference type="SFLD" id="SFLDS00003">
    <property type="entry name" value="Haloacid_Dehalogenase"/>
    <property type="match status" value="1"/>
</dbReference>
<dbReference type="GO" id="GO:0000287">
    <property type="term" value="F:magnesium ion binding"/>
    <property type="evidence" value="ECO:0007669"/>
    <property type="project" value="TreeGrafter"/>
</dbReference>
<dbReference type="AlphaFoldDB" id="A0A1M4MWF0"/>
<dbReference type="PANTHER" id="PTHR10000">
    <property type="entry name" value="PHOSPHOSERINE PHOSPHATASE"/>
    <property type="match status" value="1"/>
</dbReference>
<dbReference type="RefSeq" id="WP_092464511.1">
    <property type="nucleotide sequence ID" value="NZ_FMJB01000014.1"/>
</dbReference>
<dbReference type="InterPro" id="IPR023214">
    <property type="entry name" value="HAD_sf"/>
</dbReference>
<dbReference type="Gene3D" id="3.90.1070.10">
    <property type="match status" value="1"/>
</dbReference>
<dbReference type="SUPFAM" id="SSF56784">
    <property type="entry name" value="HAD-like"/>
    <property type="match status" value="1"/>
</dbReference>
<dbReference type="EMBL" id="FMJB01000014">
    <property type="protein sequence ID" value="SCM66017.1"/>
    <property type="molecule type" value="Genomic_DNA"/>
</dbReference>
<dbReference type="Gene3D" id="3.40.50.1000">
    <property type="entry name" value="HAD superfamily/HAD-like"/>
    <property type="match status" value="1"/>
</dbReference>
<feature type="domain" description="Sucrose phosphatase-like" evidence="1">
    <location>
        <begin position="16"/>
        <end position="251"/>
    </location>
</feature>
<evidence type="ECO:0000259" key="1">
    <source>
        <dbReference type="Pfam" id="PF05116"/>
    </source>
</evidence>
<dbReference type="SFLD" id="SFLDG01141">
    <property type="entry name" value="C2.B.1:_Sucrose_Phosphatase_Li"/>
    <property type="match status" value="1"/>
</dbReference>
<keyword evidence="3" id="KW-1185">Reference proteome</keyword>
<dbReference type="GO" id="GO:0016791">
    <property type="term" value="F:phosphatase activity"/>
    <property type="evidence" value="ECO:0007669"/>
    <property type="project" value="TreeGrafter"/>
</dbReference>
<protein>
    <recommendedName>
        <fullName evidence="1">Sucrose phosphatase-like domain-containing protein</fullName>
    </recommendedName>
</protein>
<dbReference type="SFLD" id="SFLDG01140">
    <property type="entry name" value="C2.B:_Phosphomannomutase_and_P"/>
    <property type="match status" value="1"/>
</dbReference>
<dbReference type="Pfam" id="PF05116">
    <property type="entry name" value="S6PP"/>
    <property type="match status" value="1"/>
</dbReference>
<evidence type="ECO:0000313" key="2">
    <source>
        <dbReference type="EMBL" id="SCM66017.1"/>
    </source>
</evidence>
<dbReference type="PANTHER" id="PTHR10000:SF8">
    <property type="entry name" value="HAD SUPERFAMILY HYDROLASE-LIKE, TYPE 3"/>
    <property type="match status" value="1"/>
</dbReference>
<accession>A0A1M4MWF0</accession>
<dbReference type="GO" id="GO:0005829">
    <property type="term" value="C:cytosol"/>
    <property type="evidence" value="ECO:0007669"/>
    <property type="project" value="TreeGrafter"/>
</dbReference>
<evidence type="ECO:0000313" key="3">
    <source>
        <dbReference type="Proteomes" id="UP000184085"/>
    </source>
</evidence>
<dbReference type="InterPro" id="IPR036412">
    <property type="entry name" value="HAD-like_sf"/>
</dbReference>
<sequence>MTDTLTLDRPKIAEKDFVLATDLDGTFLGGEQSDRSALYDWIEDNRDTVGLIFVTGRDPEFIFELCETQGVPRPEYVVGDVGTTIAEVTDDGRIAPIPELEEEIAAAWGENTATRVRMGLDPIMGLKLQPTKFRYRMSFDYDPLKFDPLAFEIVDQLGLDHLISAEQFFDVLPKGVSKGPSILRLLEHLGIEQRKTLVAGDTFNDLSMLQTGLPAVAVGGSEKGLLEAVKDIESVYQATAIGAAGIREAIREMNMHPAA</sequence>
<dbReference type="Proteomes" id="UP000184085">
    <property type="component" value="Unassembled WGS sequence"/>
</dbReference>
<reference evidence="3" key="1">
    <citation type="submission" date="2016-09" db="EMBL/GenBank/DDBJ databases">
        <authorList>
            <person name="Wibberg D."/>
        </authorList>
    </citation>
    <scope>NUCLEOTIDE SEQUENCE [LARGE SCALE GENOMIC DNA]</scope>
</reference>
<proteinExistence type="predicted"/>
<organism evidence="2 3">
    <name type="scientific">Donghicola eburneus</name>
    <dbReference type="NCBI Taxonomy" id="393278"/>
    <lineage>
        <taxon>Bacteria</taxon>
        <taxon>Pseudomonadati</taxon>
        <taxon>Pseudomonadota</taxon>
        <taxon>Alphaproteobacteria</taxon>
        <taxon>Rhodobacterales</taxon>
        <taxon>Roseobacteraceae</taxon>
        <taxon>Donghicola</taxon>
    </lineage>
</organism>